<dbReference type="Proteomes" id="UP001214201">
    <property type="component" value="Chromosome"/>
</dbReference>
<sequence length="74" mass="7959">MPTARARGDTHIHATHFGTQARIGSMACGRGDGGMRSAVSTVGCCIEADRKQAHGDINLQWKLLQRRDNVVRGG</sequence>
<evidence type="ECO:0000313" key="4">
    <source>
        <dbReference type="Proteomes" id="UP001214201"/>
    </source>
</evidence>
<dbReference type="EMBL" id="MDED01000031">
    <property type="protein sequence ID" value="PPU75254.1"/>
    <property type="molecule type" value="Genomic_DNA"/>
</dbReference>
<evidence type="ECO:0000313" key="1">
    <source>
        <dbReference type="EMBL" id="PPU75254.1"/>
    </source>
</evidence>
<accession>A0A2S7DN79</accession>
<organism evidence="1 3">
    <name type="scientific">Xanthomonas cucurbitae</name>
    <dbReference type="NCBI Taxonomy" id="56453"/>
    <lineage>
        <taxon>Bacteria</taxon>
        <taxon>Pseudomonadati</taxon>
        <taxon>Pseudomonadota</taxon>
        <taxon>Gammaproteobacteria</taxon>
        <taxon>Lysobacterales</taxon>
        <taxon>Lysobacteraceae</taxon>
        <taxon>Xanthomonas</taxon>
    </lineage>
</organism>
<dbReference type="Proteomes" id="UP000239561">
    <property type="component" value="Unassembled WGS sequence"/>
</dbReference>
<reference evidence="2 4" key="2">
    <citation type="submission" date="2021-08" db="EMBL/GenBank/DDBJ databases">
        <title>Genome sequences of Xanthomonas cucurbitae isolates from 5 Midwestern US states.</title>
        <authorList>
            <person name="Hind S.R."/>
        </authorList>
    </citation>
    <scope>NUCLEOTIDE SEQUENCE [LARGE SCALE GENOMIC DNA]</scope>
    <source>
        <strain evidence="2 4">OH_261</strain>
    </source>
</reference>
<evidence type="ECO:0000313" key="3">
    <source>
        <dbReference type="Proteomes" id="UP000239561"/>
    </source>
</evidence>
<dbReference type="AlphaFoldDB" id="A0A2S7DN79"/>
<keyword evidence="4" id="KW-1185">Reference proteome</keyword>
<evidence type="ECO:0000313" key="2">
    <source>
        <dbReference type="EMBL" id="WDM70367.1"/>
    </source>
</evidence>
<protein>
    <submittedName>
        <fullName evidence="1">Uncharacterized protein</fullName>
    </submittedName>
</protein>
<dbReference type="RefSeq" id="WP_104604457.1">
    <property type="nucleotide sequence ID" value="NZ_CP033326.1"/>
</dbReference>
<proteinExistence type="predicted"/>
<name>A0A2S7DN79_9XANT</name>
<dbReference type="EMBL" id="CP082214">
    <property type="protein sequence ID" value="WDM70367.1"/>
    <property type="molecule type" value="Genomic_DNA"/>
</dbReference>
<reference evidence="1 3" key="1">
    <citation type="submission" date="2016-08" db="EMBL/GenBank/DDBJ databases">
        <authorList>
            <person name="Seilhamer J.J."/>
        </authorList>
    </citation>
    <scope>NUCLEOTIDE SEQUENCE [LARGE SCALE GENOMIC DNA]</scope>
    <source>
        <strain evidence="1 3">CFBP2542</strain>
    </source>
</reference>
<gene>
    <name evidence="2" type="ORF">K6978_13105</name>
    <name evidence="1" type="ORF">XcuCFBP2542_14930</name>
</gene>